<dbReference type="EMBL" id="CP001339">
    <property type="protein sequence ID" value="ACL72182.1"/>
    <property type="molecule type" value="Genomic_DNA"/>
</dbReference>
<reference evidence="12 13" key="1">
    <citation type="journal article" date="2011" name="Stand. Genomic Sci.">
        <title>Complete genome sequence of 'Thioalkalivibrio sulfidophilus' HL-EbGr7.</title>
        <authorList>
            <person name="Muyzer G."/>
            <person name="Sorokin D.Y."/>
            <person name="Mavromatis K."/>
            <person name="Lapidus A."/>
            <person name="Clum A."/>
            <person name="Ivanova N."/>
            <person name="Pati A."/>
            <person name="d'Haeseleer P."/>
            <person name="Woyke T."/>
            <person name="Kyrpides N.C."/>
        </authorList>
    </citation>
    <scope>NUCLEOTIDE SEQUENCE [LARGE SCALE GENOMIC DNA]</scope>
    <source>
        <strain evidence="12 13">HL-EbGR7</strain>
    </source>
</reference>
<dbReference type="GO" id="GO:0000287">
    <property type="term" value="F:magnesium ion binding"/>
    <property type="evidence" value="ECO:0007669"/>
    <property type="project" value="UniProtKB-UniRule"/>
</dbReference>
<comment type="subcellular location">
    <subcellularLocation>
        <location evidence="10">Cytoplasm</location>
    </subcellularLocation>
</comment>
<dbReference type="GO" id="GO:0006633">
    <property type="term" value="P:fatty acid biosynthetic process"/>
    <property type="evidence" value="ECO:0007669"/>
    <property type="project" value="UniProtKB-UniRule"/>
</dbReference>
<dbReference type="HOGENOM" id="CLU_089696_3_1_6"/>
<dbReference type="GO" id="GO:0008897">
    <property type="term" value="F:holo-[acyl-carrier-protein] synthase activity"/>
    <property type="evidence" value="ECO:0007669"/>
    <property type="project" value="UniProtKB-UniRule"/>
</dbReference>
<evidence type="ECO:0000256" key="1">
    <source>
        <dbReference type="ARBA" id="ARBA00022516"/>
    </source>
</evidence>
<proteinExistence type="inferred from homology"/>
<dbReference type="OrthoDB" id="517356at2"/>
<dbReference type="SUPFAM" id="SSF56214">
    <property type="entry name" value="4'-phosphopantetheinyl transferase"/>
    <property type="match status" value="1"/>
</dbReference>
<dbReference type="EC" id="2.7.8.7" evidence="10"/>
<dbReference type="InterPro" id="IPR004568">
    <property type="entry name" value="Ppantetheine-prot_Trfase_dom"/>
</dbReference>
<evidence type="ECO:0000256" key="9">
    <source>
        <dbReference type="ARBA" id="ARBA00054726"/>
    </source>
</evidence>
<dbReference type="NCBIfam" id="TIGR00556">
    <property type="entry name" value="pantethn_trn"/>
    <property type="match status" value="1"/>
</dbReference>
<dbReference type="Proteomes" id="UP000002383">
    <property type="component" value="Chromosome"/>
</dbReference>
<evidence type="ECO:0000256" key="5">
    <source>
        <dbReference type="ARBA" id="ARBA00022842"/>
    </source>
</evidence>
<organism evidence="12 13">
    <name type="scientific">Thioalkalivibrio sulfidiphilus (strain HL-EbGR7)</name>
    <dbReference type="NCBI Taxonomy" id="396588"/>
    <lineage>
        <taxon>Bacteria</taxon>
        <taxon>Pseudomonadati</taxon>
        <taxon>Pseudomonadota</taxon>
        <taxon>Gammaproteobacteria</taxon>
        <taxon>Chromatiales</taxon>
        <taxon>Ectothiorhodospiraceae</taxon>
        <taxon>Thioalkalivibrio</taxon>
    </lineage>
</organism>
<keyword evidence="13" id="KW-1185">Reference proteome</keyword>
<dbReference type="Pfam" id="PF01648">
    <property type="entry name" value="ACPS"/>
    <property type="match status" value="1"/>
</dbReference>
<dbReference type="HAMAP" id="MF_00101">
    <property type="entry name" value="AcpS"/>
    <property type="match status" value="1"/>
</dbReference>
<dbReference type="KEGG" id="tgr:Tgr7_1096"/>
<dbReference type="STRING" id="396588.Tgr7_1096"/>
<dbReference type="InterPro" id="IPR037143">
    <property type="entry name" value="4-PPantetheinyl_Trfase_dom_sf"/>
</dbReference>
<dbReference type="AlphaFoldDB" id="B8GPL5"/>
<evidence type="ECO:0000256" key="6">
    <source>
        <dbReference type="ARBA" id="ARBA00023098"/>
    </source>
</evidence>
<accession>B8GPL5</accession>
<evidence type="ECO:0000256" key="8">
    <source>
        <dbReference type="ARBA" id="ARBA00050875"/>
    </source>
</evidence>
<keyword evidence="2 10" id="KW-0808">Transferase</keyword>
<feature type="binding site" evidence="10">
    <location>
        <position position="58"/>
    </location>
    <ligand>
        <name>Mg(2+)</name>
        <dbReference type="ChEBI" id="CHEBI:18420"/>
    </ligand>
</feature>
<evidence type="ECO:0000256" key="2">
    <source>
        <dbReference type="ARBA" id="ARBA00022679"/>
    </source>
</evidence>
<evidence type="ECO:0000313" key="12">
    <source>
        <dbReference type="EMBL" id="ACL72182.1"/>
    </source>
</evidence>
<evidence type="ECO:0000256" key="3">
    <source>
        <dbReference type="ARBA" id="ARBA00022723"/>
    </source>
</evidence>
<comment type="function">
    <text evidence="9">Transfers the 4'-phosphopantetheine moiety from coenzyme A to the 'Ser-36' of acyl-carrier-protein.</text>
</comment>
<keyword evidence="6 10" id="KW-0443">Lipid metabolism</keyword>
<feature type="domain" description="4'-phosphopantetheinyl transferase" evidence="11">
    <location>
        <begin position="5"/>
        <end position="122"/>
    </location>
</feature>
<evidence type="ECO:0000256" key="10">
    <source>
        <dbReference type="HAMAP-Rule" id="MF_00101"/>
    </source>
</evidence>
<dbReference type="InterPro" id="IPR002582">
    <property type="entry name" value="ACPS"/>
</dbReference>
<keyword evidence="10" id="KW-0963">Cytoplasm</keyword>
<comment type="catalytic activity">
    <reaction evidence="8 10">
        <text>apo-[ACP] + CoA = holo-[ACP] + adenosine 3',5'-bisphosphate + H(+)</text>
        <dbReference type="Rhea" id="RHEA:12068"/>
        <dbReference type="Rhea" id="RHEA-COMP:9685"/>
        <dbReference type="Rhea" id="RHEA-COMP:9690"/>
        <dbReference type="ChEBI" id="CHEBI:15378"/>
        <dbReference type="ChEBI" id="CHEBI:29999"/>
        <dbReference type="ChEBI" id="CHEBI:57287"/>
        <dbReference type="ChEBI" id="CHEBI:58343"/>
        <dbReference type="ChEBI" id="CHEBI:64479"/>
        <dbReference type="EC" id="2.7.8.7"/>
    </reaction>
</comment>
<comment type="function">
    <text evidence="10">Transfers the 4'-phosphopantetheine moiety from coenzyme A to a Ser of acyl-carrier-protein.</text>
</comment>
<comment type="cofactor">
    <cofactor evidence="10">
        <name>Mg(2+)</name>
        <dbReference type="ChEBI" id="CHEBI:18420"/>
    </cofactor>
</comment>
<keyword evidence="7 10" id="KW-0275">Fatty acid biosynthesis</keyword>
<dbReference type="GO" id="GO:0005737">
    <property type="term" value="C:cytoplasm"/>
    <property type="evidence" value="ECO:0007669"/>
    <property type="project" value="UniProtKB-SubCell"/>
</dbReference>
<evidence type="ECO:0000313" key="13">
    <source>
        <dbReference type="Proteomes" id="UP000002383"/>
    </source>
</evidence>
<evidence type="ECO:0000259" key="11">
    <source>
        <dbReference type="Pfam" id="PF01648"/>
    </source>
</evidence>
<keyword evidence="3 10" id="KW-0479">Metal-binding</keyword>
<dbReference type="RefSeq" id="WP_012637666.1">
    <property type="nucleotide sequence ID" value="NC_011901.1"/>
</dbReference>
<evidence type="ECO:0000256" key="7">
    <source>
        <dbReference type="ARBA" id="ARBA00023160"/>
    </source>
</evidence>
<keyword evidence="1 10" id="KW-0444">Lipid biosynthesis</keyword>
<dbReference type="NCBIfam" id="TIGR00516">
    <property type="entry name" value="acpS"/>
    <property type="match status" value="1"/>
</dbReference>
<dbReference type="Gene3D" id="3.90.470.20">
    <property type="entry name" value="4'-phosphopantetheinyl transferase domain"/>
    <property type="match status" value="1"/>
</dbReference>
<dbReference type="InterPro" id="IPR008278">
    <property type="entry name" value="4-PPantetheinyl_Trfase_dom"/>
</dbReference>
<keyword evidence="5 10" id="KW-0460">Magnesium</keyword>
<protein>
    <recommendedName>
        <fullName evidence="10">Holo-[acyl-carrier-protein] synthase</fullName>
        <shortName evidence="10">Holo-ACP synthase</shortName>
        <ecNumber evidence="10">2.7.8.7</ecNumber>
    </recommendedName>
    <alternativeName>
        <fullName evidence="10">4'-phosphopantetheinyl transferase AcpS</fullName>
    </alternativeName>
</protein>
<sequence>MRILGIGTDLASIPRMAGLLERHGERLARRILHPVEWPGYHSSAAPAAFLARRFAAKEAASKALGVGVGAHMRFMDVGVDHDARGRPLLVFSGRAAETAGRLGVKESHISITDDRDYALAFVILQG</sequence>
<gene>
    <name evidence="10" type="primary">acpS</name>
    <name evidence="12" type="ordered locus">Tgr7_1096</name>
</gene>
<dbReference type="eggNOG" id="COG0736">
    <property type="taxonomic scope" value="Bacteria"/>
</dbReference>
<comment type="similarity">
    <text evidence="10">Belongs to the P-Pant transferase superfamily. AcpS family.</text>
</comment>
<dbReference type="FunFam" id="3.90.470.20:FF:000001">
    <property type="entry name" value="Holo-[acyl-carrier-protein] synthase"/>
    <property type="match status" value="1"/>
</dbReference>
<feature type="binding site" evidence="10">
    <location>
        <position position="9"/>
    </location>
    <ligand>
        <name>Mg(2+)</name>
        <dbReference type="ChEBI" id="CHEBI:18420"/>
    </ligand>
</feature>
<evidence type="ECO:0000256" key="4">
    <source>
        <dbReference type="ARBA" id="ARBA00022832"/>
    </source>
</evidence>
<keyword evidence="4 10" id="KW-0276">Fatty acid metabolism</keyword>
<name>B8GPL5_THISH</name>